<reference evidence="4" key="2">
    <citation type="submission" date="2025-08" db="UniProtKB">
        <authorList>
            <consortium name="RefSeq"/>
        </authorList>
    </citation>
    <scope>IDENTIFICATION</scope>
    <source>
        <tissue evidence="4">Leaves</tissue>
    </source>
</reference>
<dbReference type="Proteomes" id="UP001652660">
    <property type="component" value="Chromosome 1e"/>
</dbReference>
<gene>
    <name evidence="4" type="primary">LOC140009657</name>
</gene>
<organism evidence="3 4">
    <name type="scientific">Coffea arabica</name>
    <name type="common">Arabian coffee</name>
    <dbReference type="NCBI Taxonomy" id="13443"/>
    <lineage>
        <taxon>Eukaryota</taxon>
        <taxon>Viridiplantae</taxon>
        <taxon>Streptophyta</taxon>
        <taxon>Embryophyta</taxon>
        <taxon>Tracheophyta</taxon>
        <taxon>Spermatophyta</taxon>
        <taxon>Magnoliopsida</taxon>
        <taxon>eudicotyledons</taxon>
        <taxon>Gunneridae</taxon>
        <taxon>Pentapetalae</taxon>
        <taxon>asterids</taxon>
        <taxon>lamiids</taxon>
        <taxon>Gentianales</taxon>
        <taxon>Rubiaceae</taxon>
        <taxon>Ixoroideae</taxon>
        <taxon>Gardenieae complex</taxon>
        <taxon>Bertiereae - Coffeeae clade</taxon>
        <taxon>Coffeeae</taxon>
        <taxon>Coffea</taxon>
    </lineage>
</organism>
<dbReference type="InterPro" id="IPR012340">
    <property type="entry name" value="NA-bd_OB-fold"/>
</dbReference>
<feature type="compositionally biased region" description="Polar residues" evidence="1">
    <location>
        <begin position="352"/>
        <end position="366"/>
    </location>
</feature>
<dbReference type="Pfam" id="PF08646">
    <property type="entry name" value="Rep_fac-A_C"/>
    <property type="match status" value="1"/>
</dbReference>
<evidence type="ECO:0000259" key="2">
    <source>
        <dbReference type="Pfam" id="PF08646"/>
    </source>
</evidence>
<dbReference type="InterPro" id="IPR013955">
    <property type="entry name" value="Rep_factor-A_C"/>
</dbReference>
<dbReference type="Gene3D" id="2.40.50.140">
    <property type="entry name" value="Nucleic acid-binding proteins"/>
    <property type="match status" value="2"/>
</dbReference>
<feature type="domain" description="Replication factor A C-terminal" evidence="2">
    <location>
        <begin position="138"/>
        <end position="262"/>
    </location>
</feature>
<evidence type="ECO:0000313" key="3">
    <source>
        <dbReference type="Proteomes" id="UP001652660"/>
    </source>
</evidence>
<evidence type="ECO:0000256" key="1">
    <source>
        <dbReference type="SAM" id="MobiDB-lite"/>
    </source>
</evidence>
<evidence type="ECO:0000313" key="4">
    <source>
        <dbReference type="RefSeq" id="XP_071911899.1"/>
    </source>
</evidence>
<dbReference type="RefSeq" id="XP_071911899.1">
    <property type="nucleotide sequence ID" value="XM_072055798.1"/>
</dbReference>
<feature type="region of interest" description="Disordered" evidence="1">
    <location>
        <begin position="332"/>
        <end position="400"/>
    </location>
</feature>
<proteinExistence type="predicted"/>
<sequence>MTRDLVVINQEKMPMLLTLWNEFEANEGAQLANTIANNNIIIVMRVKVTTFNYLSLTTRLASCLLVNPPTSQATVLRQWYDQNRQQIAQLIEEGSYKDSTKLLPPPKNNDIISIENAVSMLKNVKTAWIRGNTSFAAEQRSFWYAACSNCQKAVDANFEWIIRCPSCREESAVEARCRIEIIIDDGTSSIYAVVFGTDAEKLIPFTAVQLSEVDEHGVEVFSEIASAIDNREVLCFVRHFDSDYQRQKDDKYSIIKIYTAEELAEINLAITRTVVSNPVEEPVPTAPTITEKPTSTIEHVDLTARSTVTNQLATEGQFFSPTTKMILDSIGRKSDNADKPASSNIAAKRSLTFETPPSAEKTTIETVPSIAGKNGSEDKKPGSSKSAHMSPLKKQRESAK</sequence>
<name>A0ABM4UX82_COFAR</name>
<dbReference type="SUPFAM" id="SSF50249">
    <property type="entry name" value="Nucleic acid-binding proteins"/>
    <property type="match status" value="2"/>
</dbReference>
<reference evidence="3" key="1">
    <citation type="journal article" date="2025" name="Foods">
        <title>Unveiling the Microbial Signatures of Arabica Coffee Cherries: Insights into Ripeness Specific Diversity, Functional Traits, and Implications for Quality and Safety.</title>
        <authorList>
            <consortium name="RefSeq"/>
            <person name="Tenea G.N."/>
            <person name="Cifuentes V."/>
            <person name="Reyes P."/>
            <person name="Cevallos-Vallejos M."/>
        </authorList>
    </citation>
    <scope>NUCLEOTIDE SEQUENCE [LARGE SCALE GENOMIC DNA]</scope>
</reference>
<accession>A0ABM4UX82</accession>
<keyword evidence="3" id="KW-1185">Reference proteome</keyword>
<protein>
    <submittedName>
        <fullName evidence="4">Replication protein A 70 kDa DNA-binding subunit B-like isoform X1</fullName>
    </submittedName>
</protein>
<dbReference type="GeneID" id="140009657"/>